<dbReference type="InterPro" id="IPR029069">
    <property type="entry name" value="HotDog_dom_sf"/>
</dbReference>
<comment type="catalytic activity">
    <reaction evidence="23">
        <text>tetradecanoyl-CoA + H2O = tetradecanoate + CoA + H(+)</text>
        <dbReference type="Rhea" id="RHEA:40119"/>
        <dbReference type="ChEBI" id="CHEBI:15377"/>
        <dbReference type="ChEBI" id="CHEBI:15378"/>
        <dbReference type="ChEBI" id="CHEBI:30807"/>
        <dbReference type="ChEBI" id="CHEBI:57287"/>
        <dbReference type="ChEBI" id="CHEBI:57385"/>
    </reaction>
    <physiologicalReaction direction="left-to-right" evidence="23">
        <dbReference type="Rhea" id="RHEA:40120"/>
    </physiologicalReaction>
</comment>
<evidence type="ECO:0000256" key="8">
    <source>
        <dbReference type="ARBA" id="ARBA00022832"/>
    </source>
</evidence>
<evidence type="ECO:0000256" key="9">
    <source>
        <dbReference type="ARBA" id="ARBA00022946"/>
    </source>
</evidence>
<evidence type="ECO:0000313" key="27">
    <source>
        <dbReference type="Proteomes" id="UP000230914"/>
    </source>
</evidence>
<evidence type="ECO:0000256" key="22">
    <source>
        <dbReference type="ARBA" id="ARBA00048074"/>
    </source>
</evidence>
<organism evidence="26 27">
    <name type="scientific">Ilumatobacter coccineus</name>
    <dbReference type="NCBI Taxonomy" id="467094"/>
    <lineage>
        <taxon>Bacteria</taxon>
        <taxon>Bacillati</taxon>
        <taxon>Actinomycetota</taxon>
        <taxon>Acidimicrobiia</taxon>
        <taxon>Acidimicrobiales</taxon>
        <taxon>Ilumatobacteraceae</taxon>
        <taxon>Ilumatobacter</taxon>
    </lineage>
</organism>
<dbReference type="AlphaFoldDB" id="A0A2G6KEJ6"/>
<keyword evidence="8" id="KW-0276">Fatty acid metabolism</keyword>
<dbReference type="Pfam" id="PF03061">
    <property type="entry name" value="4HBT"/>
    <property type="match status" value="1"/>
</dbReference>
<dbReference type="InterPro" id="IPR006683">
    <property type="entry name" value="Thioestr_dom"/>
</dbReference>
<evidence type="ECO:0000256" key="19">
    <source>
        <dbReference type="ARBA" id="ARBA00047588"/>
    </source>
</evidence>
<evidence type="ECO:0000256" key="5">
    <source>
        <dbReference type="ARBA" id="ARBA00022490"/>
    </source>
</evidence>
<evidence type="ECO:0000256" key="23">
    <source>
        <dbReference type="ARBA" id="ARBA00048180"/>
    </source>
</evidence>
<evidence type="ECO:0000256" key="17">
    <source>
        <dbReference type="ARBA" id="ARBA00040123"/>
    </source>
</evidence>
<protein>
    <recommendedName>
        <fullName evidence="17">Acyl-coenzyme A thioesterase THEM4</fullName>
        <ecNumber evidence="16">3.1.2.2</ecNumber>
    </recommendedName>
    <alternativeName>
        <fullName evidence="18">Thioesterase superfamily member 4</fullName>
    </alternativeName>
</protein>
<evidence type="ECO:0000256" key="20">
    <source>
        <dbReference type="ARBA" id="ARBA00047734"/>
    </source>
</evidence>
<evidence type="ECO:0000256" key="2">
    <source>
        <dbReference type="ARBA" id="ARBA00004496"/>
    </source>
</evidence>
<dbReference type="InterPro" id="IPR052365">
    <property type="entry name" value="THEM4/THEM5_acyl-CoA_thioest"/>
</dbReference>
<sequence length="243" mass="26741">MIDEPIPRREPPISDAESVARARVGQALRDLGHAFVARRASVDKLTELAERLEAAKDFLCLQPTRNQTYTKLALWTELVDYPQGRFEHAFEDRPVSGKASPLGLDLEFHRHGDEIEAFVTFREAHEGAFGRSHGGLVAALFDDVFGYVLGAIRQGAFTGELTVRYVSATPLHSRLSCRVGLTEQDGRKLYMAGQLTEVSSGEVVATAKATFIAVPPEVFDWLTDQRPAPPDEDVPADPAPSTR</sequence>
<comment type="similarity">
    <text evidence="15">Belongs to the THEM4/THEM5 thioesterase family.</text>
</comment>
<evidence type="ECO:0000313" key="26">
    <source>
        <dbReference type="EMBL" id="PIE34104.1"/>
    </source>
</evidence>
<dbReference type="Gene3D" id="3.10.129.10">
    <property type="entry name" value="Hotdog Thioesterase"/>
    <property type="match status" value="1"/>
</dbReference>
<gene>
    <name evidence="26" type="ORF">CSA55_01300</name>
</gene>
<comment type="catalytic activity">
    <reaction evidence="19">
        <text>octanoyl-CoA + H2O = octanoate + CoA + H(+)</text>
        <dbReference type="Rhea" id="RHEA:30143"/>
        <dbReference type="ChEBI" id="CHEBI:15377"/>
        <dbReference type="ChEBI" id="CHEBI:15378"/>
        <dbReference type="ChEBI" id="CHEBI:25646"/>
        <dbReference type="ChEBI" id="CHEBI:57287"/>
        <dbReference type="ChEBI" id="CHEBI:57386"/>
    </reaction>
    <physiologicalReaction direction="left-to-right" evidence="19">
        <dbReference type="Rhea" id="RHEA:30144"/>
    </physiologicalReaction>
</comment>
<feature type="domain" description="Thioesterase" evidence="25">
    <location>
        <begin position="130"/>
        <end position="195"/>
    </location>
</feature>
<dbReference type="GO" id="GO:0005737">
    <property type="term" value="C:cytoplasm"/>
    <property type="evidence" value="ECO:0007669"/>
    <property type="project" value="UniProtKB-SubCell"/>
</dbReference>
<comment type="catalytic activity">
    <reaction evidence="20">
        <text>hexadecanoyl-CoA + H2O = hexadecanoate + CoA + H(+)</text>
        <dbReference type="Rhea" id="RHEA:16645"/>
        <dbReference type="ChEBI" id="CHEBI:7896"/>
        <dbReference type="ChEBI" id="CHEBI:15377"/>
        <dbReference type="ChEBI" id="CHEBI:15378"/>
        <dbReference type="ChEBI" id="CHEBI:57287"/>
        <dbReference type="ChEBI" id="CHEBI:57379"/>
        <dbReference type="EC" id="3.1.2.2"/>
    </reaction>
    <physiologicalReaction direction="left-to-right" evidence="20">
        <dbReference type="Rhea" id="RHEA:16646"/>
    </physiologicalReaction>
</comment>
<keyword evidence="7" id="KW-0378">Hydrolase</keyword>
<evidence type="ECO:0000256" key="18">
    <source>
        <dbReference type="ARBA" id="ARBA00043210"/>
    </source>
</evidence>
<keyword evidence="9" id="KW-0809">Transit peptide</keyword>
<comment type="subcellular location">
    <subcellularLocation>
        <location evidence="3">Cell projection</location>
        <location evidence="3">Ruffle membrane</location>
    </subcellularLocation>
    <subcellularLocation>
        <location evidence="2">Cytoplasm</location>
    </subcellularLocation>
    <subcellularLocation>
        <location evidence="1">Membrane</location>
        <topology evidence="1">Peripheral membrane protein</topology>
    </subcellularLocation>
</comment>
<evidence type="ECO:0000256" key="21">
    <source>
        <dbReference type="ARBA" id="ARBA00047969"/>
    </source>
</evidence>
<comment type="caution">
    <text evidence="26">The sequence shown here is derived from an EMBL/GenBank/DDBJ whole genome shotgun (WGS) entry which is preliminary data.</text>
</comment>
<dbReference type="EMBL" id="PDSL01000022">
    <property type="protein sequence ID" value="PIE34104.1"/>
    <property type="molecule type" value="Genomic_DNA"/>
</dbReference>
<dbReference type="EC" id="3.1.2.2" evidence="16"/>
<evidence type="ECO:0000259" key="25">
    <source>
        <dbReference type="Pfam" id="PF03061"/>
    </source>
</evidence>
<proteinExistence type="inferred from homology"/>
<dbReference type="GO" id="GO:0016787">
    <property type="term" value="F:hydrolase activity"/>
    <property type="evidence" value="ECO:0007669"/>
    <property type="project" value="UniProtKB-KW"/>
</dbReference>
<evidence type="ECO:0000256" key="16">
    <source>
        <dbReference type="ARBA" id="ARBA00038848"/>
    </source>
</evidence>
<evidence type="ECO:0000256" key="12">
    <source>
        <dbReference type="ARBA" id="ARBA00023273"/>
    </source>
</evidence>
<dbReference type="CDD" id="cd03443">
    <property type="entry name" value="PaaI_thioesterase"/>
    <property type="match status" value="1"/>
</dbReference>
<evidence type="ECO:0000256" key="6">
    <source>
        <dbReference type="ARBA" id="ARBA00022703"/>
    </source>
</evidence>
<name>A0A2G6KEJ6_9ACTN</name>
<dbReference type="GO" id="GO:0006631">
    <property type="term" value="P:fatty acid metabolic process"/>
    <property type="evidence" value="ECO:0007669"/>
    <property type="project" value="UniProtKB-KW"/>
</dbReference>
<comment type="catalytic activity">
    <reaction evidence="21">
        <text>decanoyl-CoA + H2O = decanoate + CoA + H(+)</text>
        <dbReference type="Rhea" id="RHEA:40059"/>
        <dbReference type="ChEBI" id="CHEBI:15377"/>
        <dbReference type="ChEBI" id="CHEBI:15378"/>
        <dbReference type="ChEBI" id="CHEBI:27689"/>
        <dbReference type="ChEBI" id="CHEBI:57287"/>
        <dbReference type="ChEBI" id="CHEBI:61430"/>
    </reaction>
    <physiologicalReaction direction="left-to-right" evidence="21">
        <dbReference type="Rhea" id="RHEA:40060"/>
    </physiologicalReaction>
</comment>
<keyword evidence="11" id="KW-0472">Membrane</keyword>
<comment type="catalytic activity">
    <reaction evidence="22">
        <text>dodecanoyl-CoA + H2O = dodecanoate + CoA + H(+)</text>
        <dbReference type="Rhea" id="RHEA:30135"/>
        <dbReference type="ChEBI" id="CHEBI:15377"/>
        <dbReference type="ChEBI" id="CHEBI:15378"/>
        <dbReference type="ChEBI" id="CHEBI:18262"/>
        <dbReference type="ChEBI" id="CHEBI:57287"/>
        <dbReference type="ChEBI" id="CHEBI:57375"/>
    </reaction>
    <physiologicalReaction direction="left-to-right" evidence="22">
        <dbReference type="Rhea" id="RHEA:30136"/>
    </physiologicalReaction>
</comment>
<keyword evidence="5" id="KW-0963">Cytoplasm</keyword>
<evidence type="ECO:0000256" key="4">
    <source>
        <dbReference type="ARBA" id="ARBA00022475"/>
    </source>
</evidence>
<feature type="region of interest" description="Disordered" evidence="24">
    <location>
        <begin position="224"/>
        <end position="243"/>
    </location>
</feature>
<accession>A0A2G6KEJ6</accession>
<dbReference type="PANTHER" id="PTHR12418">
    <property type="entry name" value="ACYL-COENZYME A THIOESTERASE THEM4"/>
    <property type="match status" value="1"/>
</dbReference>
<evidence type="ECO:0000256" key="24">
    <source>
        <dbReference type="SAM" id="MobiDB-lite"/>
    </source>
</evidence>
<evidence type="ECO:0000256" key="1">
    <source>
        <dbReference type="ARBA" id="ARBA00004170"/>
    </source>
</evidence>
<evidence type="ECO:0000256" key="7">
    <source>
        <dbReference type="ARBA" id="ARBA00022801"/>
    </source>
</evidence>
<keyword evidence="10" id="KW-0443">Lipid metabolism</keyword>
<evidence type="ECO:0000256" key="11">
    <source>
        <dbReference type="ARBA" id="ARBA00023136"/>
    </source>
</evidence>
<evidence type="ECO:0000256" key="13">
    <source>
        <dbReference type="ARBA" id="ARBA00035852"/>
    </source>
</evidence>
<comment type="catalytic activity">
    <reaction evidence="14">
        <text>(9Z)-octadecenoyl-CoA + H2O = (9Z)-octadecenoate + CoA + H(+)</text>
        <dbReference type="Rhea" id="RHEA:40139"/>
        <dbReference type="ChEBI" id="CHEBI:15377"/>
        <dbReference type="ChEBI" id="CHEBI:15378"/>
        <dbReference type="ChEBI" id="CHEBI:30823"/>
        <dbReference type="ChEBI" id="CHEBI:57287"/>
        <dbReference type="ChEBI" id="CHEBI:57387"/>
    </reaction>
    <physiologicalReaction direction="left-to-right" evidence="14">
        <dbReference type="Rhea" id="RHEA:40140"/>
    </physiologicalReaction>
</comment>
<reference evidence="26 27" key="1">
    <citation type="submission" date="2017-10" db="EMBL/GenBank/DDBJ databases">
        <title>Novel microbial diversity and functional potential in the marine mammal oral microbiome.</title>
        <authorList>
            <person name="Dudek N.K."/>
            <person name="Sun C.L."/>
            <person name="Burstein D."/>
            <person name="Kantor R.S."/>
            <person name="Aliaga Goltsman D.S."/>
            <person name="Bik E.M."/>
            <person name="Thomas B.C."/>
            <person name="Banfield J.F."/>
            <person name="Relman D.A."/>
        </authorList>
    </citation>
    <scope>NUCLEOTIDE SEQUENCE [LARGE SCALE GENOMIC DNA]</scope>
    <source>
        <strain evidence="26">DOLJORAL78_61_10</strain>
    </source>
</reference>
<dbReference type="PANTHER" id="PTHR12418:SF19">
    <property type="entry name" value="ACYL-COENZYME A THIOESTERASE THEM4"/>
    <property type="match status" value="1"/>
</dbReference>
<evidence type="ECO:0000256" key="15">
    <source>
        <dbReference type="ARBA" id="ARBA00038456"/>
    </source>
</evidence>
<dbReference type="GO" id="GO:0016020">
    <property type="term" value="C:membrane"/>
    <property type="evidence" value="ECO:0007669"/>
    <property type="project" value="UniProtKB-SubCell"/>
</dbReference>
<evidence type="ECO:0000256" key="14">
    <source>
        <dbReference type="ARBA" id="ARBA00037002"/>
    </source>
</evidence>
<evidence type="ECO:0000256" key="3">
    <source>
        <dbReference type="ARBA" id="ARBA00004632"/>
    </source>
</evidence>
<evidence type="ECO:0000256" key="10">
    <source>
        <dbReference type="ARBA" id="ARBA00023098"/>
    </source>
</evidence>
<dbReference type="SUPFAM" id="SSF54637">
    <property type="entry name" value="Thioesterase/thiol ester dehydrase-isomerase"/>
    <property type="match status" value="1"/>
</dbReference>
<keyword evidence="4" id="KW-1003">Cell membrane</keyword>
<keyword evidence="12" id="KW-0966">Cell projection</keyword>
<keyword evidence="6" id="KW-0053">Apoptosis</keyword>
<dbReference type="Proteomes" id="UP000230914">
    <property type="component" value="Unassembled WGS sequence"/>
</dbReference>
<comment type="catalytic activity">
    <reaction evidence="13">
        <text>(5Z,8Z,11Z,14Z)-eicosatetraenoyl-CoA + H2O = (5Z,8Z,11Z,14Z)-eicosatetraenoate + CoA + H(+)</text>
        <dbReference type="Rhea" id="RHEA:40151"/>
        <dbReference type="ChEBI" id="CHEBI:15377"/>
        <dbReference type="ChEBI" id="CHEBI:15378"/>
        <dbReference type="ChEBI" id="CHEBI:32395"/>
        <dbReference type="ChEBI" id="CHEBI:57287"/>
        <dbReference type="ChEBI" id="CHEBI:57368"/>
    </reaction>
    <physiologicalReaction direction="left-to-right" evidence="13">
        <dbReference type="Rhea" id="RHEA:40152"/>
    </physiologicalReaction>
</comment>